<keyword evidence="3" id="KW-1185">Reference proteome</keyword>
<name>A0A401TKI9_CHIPU</name>
<sequence>MGPRPRLGQAALQRERLLPPKRRFVRQRPK</sequence>
<feature type="region of interest" description="Disordered" evidence="1">
    <location>
        <begin position="1"/>
        <end position="30"/>
    </location>
</feature>
<proteinExistence type="predicted"/>
<dbReference type="Proteomes" id="UP000287033">
    <property type="component" value="Unassembled WGS sequence"/>
</dbReference>
<reference evidence="2 3" key="1">
    <citation type="journal article" date="2018" name="Nat. Ecol. Evol.">
        <title>Shark genomes provide insights into elasmobranch evolution and the origin of vertebrates.</title>
        <authorList>
            <person name="Hara Y"/>
            <person name="Yamaguchi K"/>
            <person name="Onimaru K"/>
            <person name="Kadota M"/>
            <person name="Koyanagi M"/>
            <person name="Keeley SD"/>
            <person name="Tatsumi K"/>
            <person name="Tanaka K"/>
            <person name="Motone F"/>
            <person name="Kageyama Y"/>
            <person name="Nozu R"/>
            <person name="Adachi N"/>
            <person name="Nishimura O"/>
            <person name="Nakagawa R"/>
            <person name="Tanegashima C"/>
            <person name="Kiyatake I"/>
            <person name="Matsumoto R"/>
            <person name="Murakumo K"/>
            <person name="Nishida K"/>
            <person name="Terakita A"/>
            <person name="Kuratani S"/>
            <person name="Sato K"/>
            <person name="Hyodo S Kuraku.S."/>
        </authorList>
    </citation>
    <scope>NUCLEOTIDE SEQUENCE [LARGE SCALE GENOMIC DNA]</scope>
</reference>
<protein>
    <submittedName>
        <fullName evidence="2">Uncharacterized protein</fullName>
    </submittedName>
</protein>
<evidence type="ECO:0000313" key="2">
    <source>
        <dbReference type="EMBL" id="GCC43148.1"/>
    </source>
</evidence>
<gene>
    <name evidence="2" type="ORF">chiPu_0027134</name>
</gene>
<dbReference type="AlphaFoldDB" id="A0A401TKI9"/>
<dbReference type="EMBL" id="BEZZ01095893">
    <property type="protein sequence ID" value="GCC43148.1"/>
    <property type="molecule type" value="Genomic_DNA"/>
</dbReference>
<organism evidence="2 3">
    <name type="scientific">Chiloscyllium punctatum</name>
    <name type="common">Brownbanded bambooshark</name>
    <name type="synonym">Hemiscyllium punctatum</name>
    <dbReference type="NCBI Taxonomy" id="137246"/>
    <lineage>
        <taxon>Eukaryota</taxon>
        <taxon>Metazoa</taxon>
        <taxon>Chordata</taxon>
        <taxon>Craniata</taxon>
        <taxon>Vertebrata</taxon>
        <taxon>Chondrichthyes</taxon>
        <taxon>Elasmobranchii</taxon>
        <taxon>Galeomorphii</taxon>
        <taxon>Galeoidea</taxon>
        <taxon>Orectolobiformes</taxon>
        <taxon>Hemiscylliidae</taxon>
        <taxon>Chiloscyllium</taxon>
    </lineage>
</organism>
<feature type="compositionally biased region" description="Basic residues" evidence="1">
    <location>
        <begin position="19"/>
        <end position="30"/>
    </location>
</feature>
<feature type="non-terminal residue" evidence="2">
    <location>
        <position position="30"/>
    </location>
</feature>
<comment type="caution">
    <text evidence="2">The sequence shown here is derived from an EMBL/GenBank/DDBJ whole genome shotgun (WGS) entry which is preliminary data.</text>
</comment>
<evidence type="ECO:0000313" key="3">
    <source>
        <dbReference type="Proteomes" id="UP000287033"/>
    </source>
</evidence>
<accession>A0A401TKI9</accession>
<evidence type="ECO:0000256" key="1">
    <source>
        <dbReference type="SAM" id="MobiDB-lite"/>
    </source>
</evidence>